<name>A0A843XLN3_COLES</name>
<dbReference type="PROSITE" id="PS51375">
    <property type="entry name" value="PPR"/>
    <property type="match status" value="1"/>
</dbReference>
<dbReference type="GO" id="GO:0003723">
    <property type="term" value="F:RNA binding"/>
    <property type="evidence" value="ECO:0007669"/>
    <property type="project" value="InterPro"/>
</dbReference>
<dbReference type="PANTHER" id="PTHR47926:SF419">
    <property type="entry name" value="(WILD MALAYSIAN BANANA) HYPOTHETICAL PROTEIN"/>
    <property type="match status" value="1"/>
</dbReference>
<evidence type="ECO:0000256" key="2">
    <source>
        <dbReference type="PROSITE-ProRule" id="PRU00708"/>
    </source>
</evidence>
<keyword evidence="4" id="KW-1185">Reference proteome</keyword>
<evidence type="ECO:0000313" key="3">
    <source>
        <dbReference type="EMBL" id="MQM20668.1"/>
    </source>
</evidence>
<dbReference type="Pfam" id="PF01535">
    <property type="entry name" value="PPR"/>
    <property type="match status" value="4"/>
</dbReference>
<evidence type="ECO:0008006" key="5">
    <source>
        <dbReference type="Google" id="ProtNLM"/>
    </source>
</evidence>
<comment type="caution">
    <text evidence="3">The sequence shown here is derived from an EMBL/GenBank/DDBJ whole genome shotgun (WGS) entry which is preliminary data.</text>
</comment>
<dbReference type="InterPro" id="IPR011990">
    <property type="entry name" value="TPR-like_helical_dom_sf"/>
</dbReference>
<sequence length="135" mass="15021">MYCECGKSDEGRQVFDTTSEKNAVCWNVMVAGYSSKSRSNEAEELFKIMSGKGIISWNGLISGLIDKEDYENVMETFGRIVFIGTALTDMYAKSWDVESSKKIFSQMPEKNDVAWAAMIQGLADNGLAEESVVLF</sequence>
<feature type="repeat" description="PPR" evidence="2">
    <location>
        <begin position="22"/>
        <end position="56"/>
    </location>
</feature>
<evidence type="ECO:0000256" key="1">
    <source>
        <dbReference type="ARBA" id="ARBA00022737"/>
    </source>
</evidence>
<dbReference type="InterPro" id="IPR002885">
    <property type="entry name" value="PPR_rpt"/>
</dbReference>
<dbReference type="NCBIfam" id="TIGR00756">
    <property type="entry name" value="PPR"/>
    <property type="match status" value="1"/>
</dbReference>
<dbReference type="Proteomes" id="UP000652761">
    <property type="component" value="Unassembled WGS sequence"/>
</dbReference>
<dbReference type="OrthoDB" id="9990610at2759"/>
<accession>A0A843XLN3</accession>
<dbReference type="InterPro" id="IPR046960">
    <property type="entry name" value="PPR_At4g14850-like_plant"/>
</dbReference>
<keyword evidence="1" id="KW-0677">Repeat</keyword>
<reference evidence="3" key="1">
    <citation type="submission" date="2017-07" db="EMBL/GenBank/DDBJ databases">
        <title>Taro Niue Genome Assembly and Annotation.</title>
        <authorList>
            <person name="Atibalentja N."/>
            <person name="Keating K."/>
            <person name="Fields C.J."/>
        </authorList>
    </citation>
    <scope>NUCLEOTIDE SEQUENCE</scope>
    <source>
        <strain evidence="3">Niue_2</strain>
        <tissue evidence="3">Leaf</tissue>
    </source>
</reference>
<dbReference type="PANTHER" id="PTHR47926">
    <property type="entry name" value="PENTATRICOPEPTIDE REPEAT-CONTAINING PROTEIN"/>
    <property type="match status" value="1"/>
</dbReference>
<proteinExistence type="predicted"/>
<dbReference type="EMBL" id="NMUH01010054">
    <property type="protein sequence ID" value="MQM20668.1"/>
    <property type="molecule type" value="Genomic_DNA"/>
</dbReference>
<protein>
    <recommendedName>
        <fullName evidence="5">Pentatricopeptide repeat-containing protein</fullName>
    </recommendedName>
</protein>
<dbReference type="GO" id="GO:0009451">
    <property type="term" value="P:RNA modification"/>
    <property type="evidence" value="ECO:0007669"/>
    <property type="project" value="InterPro"/>
</dbReference>
<dbReference type="Gene3D" id="1.25.40.10">
    <property type="entry name" value="Tetratricopeptide repeat domain"/>
    <property type="match status" value="2"/>
</dbReference>
<dbReference type="AlphaFoldDB" id="A0A843XLN3"/>
<evidence type="ECO:0000313" key="4">
    <source>
        <dbReference type="Proteomes" id="UP000652761"/>
    </source>
</evidence>
<organism evidence="3 4">
    <name type="scientific">Colocasia esculenta</name>
    <name type="common">Wild taro</name>
    <name type="synonym">Arum esculentum</name>
    <dbReference type="NCBI Taxonomy" id="4460"/>
    <lineage>
        <taxon>Eukaryota</taxon>
        <taxon>Viridiplantae</taxon>
        <taxon>Streptophyta</taxon>
        <taxon>Embryophyta</taxon>
        <taxon>Tracheophyta</taxon>
        <taxon>Spermatophyta</taxon>
        <taxon>Magnoliopsida</taxon>
        <taxon>Liliopsida</taxon>
        <taxon>Araceae</taxon>
        <taxon>Aroideae</taxon>
        <taxon>Colocasieae</taxon>
        <taxon>Colocasia</taxon>
    </lineage>
</organism>
<gene>
    <name evidence="3" type="ORF">Taro_053693</name>
</gene>